<keyword evidence="1" id="KW-0479">Metal-binding</keyword>
<dbReference type="Pfam" id="PF07496">
    <property type="entry name" value="zf-CW"/>
    <property type="match status" value="1"/>
</dbReference>
<feature type="region of interest" description="Disordered" evidence="4">
    <location>
        <begin position="764"/>
        <end position="789"/>
    </location>
</feature>
<evidence type="ECO:0000256" key="1">
    <source>
        <dbReference type="ARBA" id="ARBA00022723"/>
    </source>
</evidence>
<feature type="domain" description="CW-type" evidence="5">
    <location>
        <begin position="659"/>
        <end position="712"/>
    </location>
</feature>
<feature type="compositionally biased region" description="Basic and acidic residues" evidence="4">
    <location>
        <begin position="498"/>
        <end position="516"/>
    </location>
</feature>
<keyword evidence="2" id="KW-0863">Zinc-finger</keyword>
<protein>
    <recommendedName>
        <fullName evidence="5">CW-type domain-containing protein</fullName>
    </recommendedName>
</protein>
<feature type="region of interest" description="Disordered" evidence="4">
    <location>
        <begin position="1"/>
        <end position="23"/>
    </location>
</feature>
<feature type="region of interest" description="Disordered" evidence="4">
    <location>
        <begin position="835"/>
        <end position="884"/>
    </location>
</feature>
<evidence type="ECO:0000313" key="6">
    <source>
        <dbReference type="EMBL" id="KAF2289203.1"/>
    </source>
</evidence>
<dbReference type="Proteomes" id="UP000467840">
    <property type="component" value="Chromosome 8"/>
</dbReference>
<feature type="compositionally biased region" description="Basic and acidic residues" evidence="4">
    <location>
        <begin position="1248"/>
        <end position="1265"/>
    </location>
</feature>
<feature type="region of interest" description="Disordered" evidence="4">
    <location>
        <begin position="981"/>
        <end position="1012"/>
    </location>
</feature>
<feature type="compositionally biased region" description="Low complexity" evidence="4">
    <location>
        <begin position="89"/>
        <end position="101"/>
    </location>
</feature>
<feature type="region of interest" description="Disordered" evidence="4">
    <location>
        <begin position="929"/>
        <end position="948"/>
    </location>
</feature>
<feature type="compositionally biased region" description="Polar residues" evidence="4">
    <location>
        <begin position="1406"/>
        <end position="1416"/>
    </location>
</feature>
<feature type="region of interest" description="Disordered" evidence="4">
    <location>
        <begin position="1060"/>
        <end position="1081"/>
    </location>
</feature>
<keyword evidence="3" id="KW-0862">Zinc</keyword>
<evidence type="ECO:0000256" key="4">
    <source>
        <dbReference type="SAM" id="MobiDB-lite"/>
    </source>
</evidence>
<dbReference type="Pfam" id="PF24756">
    <property type="entry name" value="THD_CWZF3-5-7"/>
    <property type="match status" value="1"/>
</dbReference>
<feature type="compositionally biased region" description="Basic and acidic residues" evidence="4">
    <location>
        <begin position="557"/>
        <end position="578"/>
    </location>
</feature>
<feature type="compositionally biased region" description="Basic and acidic residues" evidence="4">
    <location>
        <begin position="1374"/>
        <end position="1387"/>
    </location>
</feature>
<feature type="compositionally biased region" description="Acidic residues" evidence="4">
    <location>
        <begin position="7"/>
        <end position="23"/>
    </location>
</feature>
<proteinExistence type="predicted"/>
<dbReference type="EMBL" id="JAAGAX010000016">
    <property type="protein sequence ID" value="KAF2289203.1"/>
    <property type="molecule type" value="Genomic_DNA"/>
</dbReference>
<dbReference type="PANTHER" id="PTHR46524">
    <property type="entry name" value="CW-TYPE ZINC FINGER"/>
    <property type="match status" value="1"/>
</dbReference>
<dbReference type="InterPro" id="IPR055300">
    <property type="entry name" value="CWZF3/5/7"/>
</dbReference>
<dbReference type="InterPro" id="IPR056406">
    <property type="entry name" value="THD_CWZF3/5/7"/>
</dbReference>
<sequence>MGGMEMENSELEEGEAFQYKDDDDSIDPEIALSYIDEKIQNVLGHFQKDFEGGVSAENLGAKFGGYGSFLPTYERSPQRNSACSHPKTPQNNSSPPRSPNSFPVESLRVPSNALPSVKLGTASYSANALHKSRLASGDFSVKQDSSVSSARFSWESNLKDGNSNKAGNLSDQRTLKVRIKVGPDSVARKNAAIYSGLGLDNSPSSSLGNSPEESDGMLPVVQQIADESPTSILQLDELKEIWLMLMILCLQTDDDFLPSPWGCPNITLHESLLCLIRKEKLSRDSKLALSLKGSQDNFALLADESISFMGNGKLLKGNEVEFLGKSERAVDMKCGNGIIFENSTAFSDKKKLENDNADNKDVLSSDLKSMPLPVTANGGEILKATGWSSEVPREADQGRIRNKLFSSDFMKEDSLESRSGQDSGKSEKRNAQNSSVEKVLEHKALSCDGNGKSKKSKLSAFSKGYFDASKCEEDLKVGSLASSKQKIDQQDEFSVPGGKERQLLDGKKSCGTESSKKSAAVPSKESLGIGDSGAPKDTASATCGVSKSKVKMHKWKLQKDISKVRDNHRDPLDLKSEQKNSQMGLSERPYASRQKESTMEDLEMEQHASFDKSRERFNGKRVGDQLMPGELVKDVAYVGSSIPENALASEVAPPVTGPILIEENWVCCDSCQKWRLLPYGIKPHQLPEKWLCTMLNWLPGKNRCDISEEETTKALNSLFQLPYAAGQNNLQNHASGTTSRVHNPHVDRNHQSFDSHAALFPGKKKRGMKKMGKAGSSSGMIQSSNSTKNQYNLQESVKSRSLNDMNQSPAEANQMNKSTFHALNTSHNLVAEQKENHIDGAGDTKQIKMKNKRETDHYEYETSEKTKTENASHTDKYHNSDMDLGRMGLNSKSGLSTKASGKEVCKSNEHFSGDLKFDRKEKLLVSMKKLGDRTQMSSDGGSLNMGTSDKINISMKKRKLREWQDNQNGANSSLNAKEKGECVGLKKEKKSRVSKSGASSMNNCNDKLDRKEKAGPVLSVGSQDHLNDGMEAVKSIHKDEQTRKHRRNFASQITLDVVDSSKKDCGPGQLPMTATSSSSKVSGSLKTRATFDDAKGSPVESVSSSPLRASFGEKLGSTGGNILAKDNATNDGLPVIDGRRRCRDGEGDGQINQSGKAKKEKVSGDHHPESCKPFLLDYQDGDASHKIGQTKCSSDLLNGGVEITGRRECSGGLLAIKYCHDEDREDKNQHDNVLFPQKFGKGSSVLLKDNDRSSTSDFDRDEMKVSKPVNAHGDFSKKSIRNESEIDPRSRASLLKRMNNVKHGIPSKPSSKSNKDEKVRVSLSDSIGQCSKDGRMENPSKLGERADSDAKLSAVRIRKWNTATPENLIQDFDGETKLDPMQRDSRSGTKKLAAHSGQEAKHESSHQSAPTSQQEGASVRRWCYVSGNDDVSKVSKNLENPGTNNGARQSLGHCMLDMKGARDLNASSTGRTNSSSQTASNALKEAKKMRDYADRLKISGFGFESNETNFQAALMFLHGASLLETCNDAGRQGEVTQIQMYSTTAKLCECCALEYERRHEMAAASLAYKCMEIAYWRVVNCKNSSLCRNELQACLQTFSQGESPSSSASDIDNLNNQATVDKAMISKGTISHVAGNPVIGARNHSNFLRLLDFTQDVNFAMEASRKSQNTYSAANVALEQVQNRECIISVKRVIDFSFQDVEGLILLVQHAMEAITQAGLVGARD</sequence>
<feature type="region of interest" description="Disordered" evidence="4">
    <location>
        <begin position="411"/>
        <end position="437"/>
    </location>
</feature>
<feature type="region of interest" description="Disordered" evidence="4">
    <location>
        <begin position="488"/>
        <end position="614"/>
    </location>
</feature>
<feature type="region of interest" description="Disordered" evidence="4">
    <location>
        <begin position="1143"/>
        <end position="1167"/>
    </location>
</feature>
<feature type="region of interest" description="Disordered" evidence="4">
    <location>
        <begin position="1245"/>
        <end position="1351"/>
    </location>
</feature>
<dbReference type="GO" id="GO:0008270">
    <property type="term" value="F:zinc ion binding"/>
    <property type="evidence" value="ECO:0007669"/>
    <property type="project" value="UniProtKB-KW"/>
</dbReference>
<feature type="compositionally biased region" description="Polar residues" evidence="4">
    <location>
        <begin position="934"/>
        <end position="948"/>
    </location>
</feature>
<reference evidence="6 7" key="1">
    <citation type="journal article" date="2020" name="Mol. Plant">
        <title>The Chromosome-Based Rubber Tree Genome Provides New Insights into Spurge Genome Evolution and Rubber Biosynthesis.</title>
        <authorList>
            <person name="Liu J."/>
            <person name="Shi C."/>
            <person name="Shi C.C."/>
            <person name="Li W."/>
            <person name="Zhang Q.J."/>
            <person name="Zhang Y."/>
            <person name="Li K."/>
            <person name="Lu H.F."/>
            <person name="Shi C."/>
            <person name="Zhu S.T."/>
            <person name="Xiao Z.Y."/>
            <person name="Nan H."/>
            <person name="Yue Y."/>
            <person name="Zhu X.G."/>
            <person name="Wu Y."/>
            <person name="Hong X.N."/>
            <person name="Fan G.Y."/>
            <person name="Tong Y."/>
            <person name="Zhang D."/>
            <person name="Mao C.L."/>
            <person name="Liu Y.L."/>
            <person name="Hao S.J."/>
            <person name="Liu W.Q."/>
            <person name="Lv M.Q."/>
            <person name="Zhang H.B."/>
            <person name="Liu Y."/>
            <person name="Hu-Tang G.R."/>
            <person name="Wang J.P."/>
            <person name="Wang J.H."/>
            <person name="Sun Y.H."/>
            <person name="Ni S.B."/>
            <person name="Chen W.B."/>
            <person name="Zhang X.C."/>
            <person name="Jiao Y.N."/>
            <person name="Eichler E.E."/>
            <person name="Li G.H."/>
            <person name="Liu X."/>
            <person name="Gao L.Z."/>
        </authorList>
    </citation>
    <scope>NUCLEOTIDE SEQUENCE [LARGE SCALE GENOMIC DNA]</scope>
    <source>
        <strain evidence="7">cv. GT1</strain>
        <tissue evidence="6">Leaf</tissue>
    </source>
</reference>
<organism evidence="6 7">
    <name type="scientific">Hevea brasiliensis</name>
    <name type="common">Para rubber tree</name>
    <name type="synonym">Siphonia brasiliensis</name>
    <dbReference type="NCBI Taxonomy" id="3981"/>
    <lineage>
        <taxon>Eukaryota</taxon>
        <taxon>Viridiplantae</taxon>
        <taxon>Streptophyta</taxon>
        <taxon>Embryophyta</taxon>
        <taxon>Tracheophyta</taxon>
        <taxon>Spermatophyta</taxon>
        <taxon>Magnoliopsida</taxon>
        <taxon>eudicotyledons</taxon>
        <taxon>Gunneridae</taxon>
        <taxon>Pentapetalae</taxon>
        <taxon>rosids</taxon>
        <taxon>fabids</taxon>
        <taxon>Malpighiales</taxon>
        <taxon>Euphorbiaceae</taxon>
        <taxon>Crotonoideae</taxon>
        <taxon>Micrandreae</taxon>
        <taxon>Hevea</taxon>
    </lineage>
</organism>
<feature type="compositionally biased region" description="Basic and acidic residues" evidence="4">
    <location>
        <begin position="593"/>
        <end position="614"/>
    </location>
</feature>
<gene>
    <name evidence="6" type="ORF">GH714_029389</name>
</gene>
<accession>A0A6A6KMG9</accession>
<keyword evidence="7" id="KW-1185">Reference proteome</keyword>
<dbReference type="InterPro" id="IPR011124">
    <property type="entry name" value="Znf_CW"/>
</dbReference>
<evidence type="ECO:0000259" key="5">
    <source>
        <dbReference type="PROSITE" id="PS51050"/>
    </source>
</evidence>
<feature type="compositionally biased region" description="Basic and acidic residues" evidence="4">
    <location>
        <begin position="1332"/>
        <end position="1350"/>
    </location>
</feature>
<feature type="region of interest" description="Disordered" evidence="4">
    <location>
        <begin position="1371"/>
        <end position="1418"/>
    </location>
</feature>
<comment type="caution">
    <text evidence="6">The sequence shown here is derived from an EMBL/GenBank/DDBJ whole genome shotgun (WGS) entry which is preliminary data.</text>
</comment>
<evidence type="ECO:0000313" key="7">
    <source>
        <dbReference type="Proteomes" id="UP000467840"/>
    </source>
</evidence>
<feature type="compositionally biased region" description="Low complexity" evidence="4">
    <location>
        <begin position="773"/>
        <end position="786"/>
    </location>
</feature>
<evidence type="ECO:0000256" key="3">
    <source>
        <dbReference type="ARBA" id="ARBA00022833"/>
    </source>
</evidence>
<dbReference type="PANTHER" id="PTHR46524:SF12">
    <property type="entry name" value="CW-TYPE DOMAIN-CONTAINING PROTEIN"/>
    <property type="match status" value="1"/>
</dbReference>
<dbReference type="PROSITE" id="PS51050">
    <property type="entry name" value="ZF_CW"/>
    <property type="match status" value="1"/>
</dbReference>
<feature type="compositionally biased region" description="Polar residues" evidence="4">
    <location>
        <begin position="994"/>
        <end position="1005"/>
    </location>
</feature>
<evidence type="ECO:0000256" key="2">
    <source>
        <dbReference type="ARBA" id="ARBA00022771"/>
    </source>
</evidence>
<name>A0A6A6KMG9_HEVBR</name>
<feature type="compositionally biased region" description="Basic and acidic residues" evidence="4">
    <location>
        <begin position="1274"/>
        <end position="1290"/>
    </location>
</feature>
<dbReference type="Gene3D" id="3.30.40.100">
    <property type="match status" value="1"/>
</dbReference>
<feature type="region of interest" description="Disordered" evidence="4">
    <location>
        <begin position="74"/>
        <end position="107"/>
    </location>
</feature>